<proteinExistence type="predicted"/>
<dbReference type="STRING" id="157652.A0A371HDF2"/>
<name>A0A371HDF2_MUCPR</name>
<dbReference type="EMBL" id="QJKJ01002894">
    <property type="protein sequence ID" value="RDY00831.1"/>
    <property type="molecule type" value="Genomic_DNA"/>
</dbReference>
<feature type="non-terminal residue" evidence="1">
    <location>
        <position position="1"/>
    </location>
</feature>
<accession>A0A371HDF2</accession>
<dbReference type="PANTHER" id="PTHR31900:SF34">
    <property type="entry name" value="EMB|CAB62440.1-RELATED"/>
    <property type="match status" value="1"/>
</dbReference>
<evidence type="ECO:0000313" key="2">
    <source>
        <dbReference type="Proteomes" id="UP000257109"/>
    </source>
</evidence>
<dbReference type="AlphaFoldDB" id="A0A371HDF2"/>
<dbReference type="InterPro" id="IPR032675">
    <property type="entry name" value="LRR_dom_sf"/>
</dbReference>
<dbReference type="InterPro" id="IPR050232">
    <property type="entry name" value="FBL13/AtMIF1-like"/>
</dbReference>
<dbReference type="Gene3D" id="3.80.10.10">
    <property type="entry name" value="Ribonuclease Inhibitor"/>
    <property type="match status" value="1"/>
</dbReference>
<evidence type="ECO:0000313" key="1">
    <source>
        <dbReference type="EMBL" id="RDY00831.1"/>
    </source>
</evidence>
<organism evidence="1 2">
    <name type="scientific">Mucuna pruriens</name>
    <name type="common">Velvet bean</name>
    <name type="synonym">Dolichos pruriens</name>
    <dbReference type="NCBI Taxonomy" id="157652"/>
    <lineage>
        <taxon>Eukaryota</taxon>
        <taxon>Viridiplantae</taxon>
        <taxon>Streptophyta</taxon>
        <taxon>Embryophyta</taxon>
        <taxon>Tracheophyta</taxon>
        <taxon>Spermatophyta</taxon>
        <taxon>Magnoliopsida</taxon>
        <taxon>eudicotyledons</taxon>
        <taxon>Gunneridae</taxon>
        <taxon>Pentapetalae</taxon>
        <taxon>rosids</taxon>
        <taxon>fabids</taxon>
        <taxon>Fabales</taxon>
        <taxon>Fabaceae</taxon>
        <taxon>Papilionoideae</taxon>
        <taxon>50 kb inversion clade</taxon>
        <taxon>NPAAA clade</taxon>
        <taxon>indigoferoid/millettioid clade</taxon>
        <taxon>Phaseoleae</taxon>
        <taxon>Mucuna</taxon>
    </lineage>
</organism>
<comment type="caution">
    <text evidence="1">The sequence shown here is derived from an EMBL/GenBank/DDBJ whole genome shotgun (WGS) entry which is preliminary data.</text>
</comment>
<dbReference type="OrthoDB" id="1848700at2759"/>
<reference evidence="1" key="1">
    <citation type="submission" date="2018-05" db="EMBL/GenBank/DDBJ databases">
        <title>Draft genome of Mucuna pruriens seed.</title>
        <authorList>
            <person name="Nnadi N.E."/>
            <person name="Vos R."/>
            <person name="Hasami M.H."/>
            <person name="Devisetty U.K."/>
            <person name="Aguiy J.C."/>
        </authorList>
    </citation>
    <scope>NUCLEOTIDE SEQUENCE [LARGE SCALE GENOMIC DNA]</scope>
    <source>
        <strain evidence="1">JCA_2017</strain>
    </source>
</reference>
<dbReference type="SUPFAM" id="SSF52047">
    <property type="entry name" value="RNI-like"/>
    <property type="match status" value="1"/>
</dbReference>
<dbReference type="InterPro" id="IPR001611">
    <property type="entry name" value="Leu-rich_rpt"/>
</dbReference>
<sequence>VETSVLSKRWRHLWTFIPVLNLNDSSFDDPSLFQCFVDHVLSRRDASTTLYVLNLVCQDELDDGYIVDTIIDYVTLKPCISNSIQVLSILAECVLGKLPQLSLCQSLTTLKLVDISAEITTFDFVSLQHLYLSDCRFELGMEQFLDPFKGCVKLKHLYLHGCQYYGEIERFKISAPELTHFSISWMRVDEQFDSDCVIELFTPKLQYFKYSDDSD</sequence>
<dbReference type="PANTHER" id="PTHR31900">
    <property type="entry name" value="F-BOX/RNI SUPERFAMILY PROTEIN-RELATED"/>
    <property type="match status" value="1"/>
</dbReference>
<protein>
    <submittedName>
        <fullName evidence="1">F-box/LRR-repeat protein 13</fullName>
    </submittedName>
</protein>
<feature type="non-terminal residue" evidence="1">
    <location>
        <position position="215"/>
    </location>
</feature>
<keyword evidence="2" id="KW-1185">Reference proteome</keyword>
<dbReference type="Proteomes" id="UP000257109">
    <property type="component" value="Unassembled WGS sequence"/>
</dbReference>
<gene>
    <name evidence="1" type="primary">FBL13</name>
    <name evidence="1" type="ORF">CR513_15941</name>
</gene>
<dbReference type="Pfam" id="PF00560">
    <property type="entry name" value="LRR_1"/>
    <property type="match status" value="1"/>
</dbReference>